<organism evidence="3 4">
    <name type="scientific">Monascus purpureus</name>
    <name type="common">Red mold</name>
    <name type="synonym">Monascus anka</name>
    <dbReference type="NCBI Taxonomy" id="5098"/>
    <lineage>
        <taxon>Eukaryota</taxon>
        <taxon>Fungi</taxon>
        <taxon>Dikarya</taxon>
        <taxon>Ascomycota</taxon>
        <taxon>Pezizomycotina</taxon>
        <taxon>Eurotiomycetes</taxon>
        <taxon>Eurotiomycetidae</taxon>
        <taxon>Eurotiales</taxon>
        <taxon>Aspergillaceae</taxon>
        <taxon>Monascus</taxon>
    </lineage>
</organism>
<gene>
    <name evidence="3" type="ORF">MPDQ_000545</name>
</gene>
<dbReference type="Proteomes" id="UP000319663">
    <property type="component" value="Unassembled WGS sequence"/>
</dbReference>
<dbReference type="SMR" id="A0A507R3G2"/>
<evidence type="ECO:0000256" key="2">
    <source>
        <dbReference type="SAM" id="MobiDB-lite"/>
    </source>
</evidence>
<feature type="compositionally biased region" description="Low complexity" evidence="2">
    <location>
        <begin position="331"/>
        <end position="340"/>
    </location>
</feature>
<reference evidence="3 4" key="1">
    <citation type="submission" date="2019-06" db="EMBL/GenBank/DDBJ databases">
        <title>Wine fermentation using esterase from Monascus purpureus.</title>
        <authorList>
            <person name="Geng C."/>
            <person name="Zhang Y."/>
        </authorList>
    </citation>
    <scope>NUCLEOTIDE SEQUENCE [LARGE SCALE GENOMIC DNA]</scope>
    <source>
        <strain evidence="3">HQ1</strain>
    </source>
</reference>
<evidence type="ECO:0000256" key="1">
    <source>
        <dbReference type="SAM" id="Coils"/>
    </source>
</evidence>
<feature type="compositionally biased region" description="Polar residues" evidence="2">
    <location>
        <begin position="346"/>
        <end position="355"/>
    </location>
</feature>
<feature type="coiled-coil region" evidence="1">
    <location>
        <begin position="464"/>
        <end position="491"/>
    </location>
</feature>
<feature type="compositionally biased region" description="Polar residues" evidence="2">
    <location>
        <begin position="302"/>
        <end position="320"/>
    </location>
</feature>
<evidence type="ECO:0008006" key="5">
    <source>
        <dbReference type="Google" id="ProtNLM"/>
    </source>
</evidence>
<dbReference type="AlphaFoldDB" id="A0A507R3G2"/>
<proteinExistence type="predicted"/>
<sequence>MPPLPDEECPLTIFADIHYYFTGPTSKPLLHRFDKESYFYVYYDASRHKSRIEVANNVGTPDQDSFYGALDHVHLQNSAAFPTRCTVTVDGLNTGQVESSPPGADPYEWRLASKEANGLLRLHALDIYFWSLDDANQFMDLVVTILRPEQIGLVRSVPTESDQVLDPVVQQLETVAITDPGYQNGQTLDSKPESASSLVRNPPNLADTVSFPPPPPGGPPISSQSTPTTTGTPSEEHKESANVAPLPYNPAAPAAPELIKHREKTPPPPDAETGTGLAAAVAADYGVPYTQPQSLGEGHAPLSSQTSFYSPPATMPSSFAPSPASVDLTHSRSVSSSTSTGPPRTAYSSGSSVVTSPGAYPLTTAGTPMLSSQMAFAPPLQDPNAHLHSQQQYAYVSQAPETRLLRQQTAPLLDGYSSSSYQQHLTHHHNPSGSGNEYDIHSQVYRPTEVEAQSHYQKYADNAMKNSGQRARKLEESAARVENSVNKFLKRLERRIA</sequence>
<accession>A0A507R3G2</accession>
<evidence type="ECO:0000313" key="4">
    <source>
        <dbReference type="Proteomes" id="UP000319663"/>
    </source>
</evidence>
<dbReference type="STRING" id="5098.A0A507R3G2"/>
<dbReference type="EMBL" id="VIFY01000011">
    <property type="protein sequence ID" value="TQB76238.1"/>
    <property type="molecule type" value="Genomic_DNA"/>
</dbReference>
<keyword evidence="1" id="KW-0175">Coiled coil</keyword>
<feature type="region of interest" description="Disordered" evidence="2">
    <location>
        <begin position="290"/>
        <end position="356"/>
    </location>
</feature>
<name>A0A507R3G2_MONPU</name>
<feature type="compositionally biased region" description="Low complexity" evidence="2">
    <location>
        <begin position="220"/>
        <end position="233"/>
    </location>
</feature>
<keyword evidence="4" id="KW-1185">Reference proteome</keyword>
<evidence type="ECO:0000313" key="3">
    <source>
        <dbReference type="EMBL" id="TQB76238.1"/>
    </source>
</evidence>
<comment type="caution">
    <text evidence="3">The sequence shown here is derived from an EMBL/GenBank/DDBJ whole genome shotgun (WGS) entry which is preliminary data.</text>
</comment>
<protein>
    <recommendedName>
        <fullName evidence="5">RNA recognition motif-containing protein</fullName>
    </recommendedName>
</protein>
<dbReference type="OrthoDB" id="5408296at2759"/>
<feature type="compositionally biased region" description="Polar residues" evidence="2">
    <location>
        <begin position="181"/>
        <end position="199"/>
    </location>
</feature>
<feature type="region of interest" description="Disordered" evidence="2">
    <location>
        <begin position="180"/>
        <end position="252"/>
    </location>
</feature>